<name>A0A2A9NCU8_9AGAR</name>
<evidence type="ECO:0000313" key="2">
    <source>
        <dbReference type="EMBL" id="PFH47898.1"/>
    </source>
</evidence>
<keyword evidence="3" id="KW-1185">Reference proteome</keyword>
<protein>
    <submittedName>
        <fullName evidence="2">Uncharacterized protein</fullName>
    </submittedName>
</protein>
<dbReference type="OrthoDB" id="565731at2759"/>
<feature type="compositionally biased region" description="Low complexity" evidence="1">
    <location>
        <begin position="32"/>
        <end position="51"/>
    </location>
</feature>
<sequence length="296" mass="33518">SSKAYKKKGNVAIDDLFPESNEAVEDLFSDEPAATQPAASTSSATQATTTTKPRKKLSTEERGKRLQKLIDFVKPRLGREPTVKLPQIRNSAWVQLIGLANTKEELAEVVELFPGWRDIGREFNSQFSELFVRRCEELSCPLLALDVFGDYAKYNLKLTLPGGRQLLHSLHDSYPIDKVITASALYSIYSLTPIAQDLVSCSMIVSACFKHNSKDSLQVAHALVPHLQRLLKQTKPTSANNKKEATKEKPVDKSQAWLQWTLKKIDRALFVQNHARAEWLRDWRMRNGQLLEPTRF</sequence>
<reference evidence="2 3" key="1">
    <citation type="submission" date="2014-02" db="EMBL/GenBank/DDBJ databases">
        <title>Transposable element dynamics among asymbiotic and ectomycorrhizal Amanita fungi.</title>
        <authorList>
            <consortium name="DOE Joint Genome Institute"/>
            <person name="Hess J."/>
            <person name="Skrede I."/>
            <person name="Wolfe B."/>
            <person name="LaButti K."/>
            <person name="Ohm R.A."/>
            <person name="Grigoriev I.V."/>
            <person name="Pringle A."/>
        </authorList>
    </citation>
    <scope>NUCLEOTIDE SEQUENCE [LARGE SCALE GENOMIC DNA]</scope>
    <source>
        <strain evidence="2 3">SKay4041</strain>
    </source>
</reference>
<feature type="region of interest" description="Disordered" evidence="1">
    <location>
        <begin position="24"/>
        <end position="62"/>
    </location>
</feature>
<evidence type="ECO:0000256" key="1">
    <source>
        <dbReference type="SAM" id="MobiDB-lite"/>
    </source>
</evidence>
<dbReference type="AlphaFoldDB" id="A0A2A9NCU8"/>
<organism evidence="2 3">
    <name type="scientific">Amanita thiersii Skay4041</name>
    <dbReference type="NCBI Taxonomy" id="703135"/>
    <lineage>
        <taxon>Eukaryota</taxon>
        <taxon>Fungi</taxon>
        <taxon>Dikarya</taxon>
        <taxon>Basidiomycota</taxon>
        <taxon>Agaricomycotina</taxon>
        <taxon>Agaricomycetes</taxon>
        <taxon>Agaricomycetidae</taxon>
        <taxon>Agaricales</taxon>
        <taxon>Pluteineae</taxon>
        <taxon>Amanitaceae</taxon>
        <taxon>Amanita</taxon>
    </lineage>
</organism>
<proteinExistence type="predicted"/>
<dbReference type="Proteomes" id="UP000242287">
    <property type="component" value="Unassembled WGS sequence"/>
</dbReference>
<dbReference type="EMBL" id="KZ302086">
    <property type="protein sequence ID" value="PFH47898.1"/>
    <property type="molecule type" value="Genomic_DNA"/>
</dbReference>
<feature type="non-terminal residue" evidence="2">
    <location>
        <position position="1"/>
    </location>
</feature>
<gene>
    <name evidence="2" type="ORF">AMATHDRAFT_151051</name>
</gene>
<evidence type="ECO:0000313" key="3">
    <source>
        <dbReference type="Proteomes" id="UP000242287"/>
    </source>
</evidence>
<accession>A0A2A9NCU8</accession>